<organism evidence="1 2">
    <name type="scientific">Streptosporangium brasiliense</name>
    <dbReference type="NCBI Taxonomy" id="47480"/>
    <lineage>
        <taxon>Bacteria</taxon>
        <taxon>Bacillati</taxon>
        <taxon>Actinomycetota</taxon>
        <taxon>Actinomycetes</taxon>
        <taxon>Streptosporangiales</taxon>
        <taxon>Streptosporangiaceae</taxon>
        <taxon>Streptosporangium</taxon>
    </lineage>
</organism>
<comment type="caution">
    <text evidence="1">The sequence shown here is derived from an EMBL/GenBank/DDBJ whole genome shotgun (WGS) entry which is preliminary data.</text>
</comment>
<evidence type="ECO:0000313" key="1">
    <source>
        <dbReference type="EMBL" id="MDP9869120.1"/>
    </source>
</evidence>
<keyword evidence="2" id="KW-1185">Reference proteome</keyword>
<proteinExistence type="predicted"/>
<evidence type="ECO:0000313" key="2">
    <source>
        <dbReference type="Proteomes" id="UP001230426"/>
    </source>
</evidence>
<accession>A0ABT9RLF1</accession>
<dbReference type="EMBL" id="JAUSRB010000002">
    <property type="protein sequence ID" value="MDP9869120.1"/>
    <property type="molecule type" value="Genomic_DNA"/>
</dbReference>
<dbReference type="Proteomes" id="UP001230426">
    <property type="component" value="Unassembled WGS sequence"/>
</dbReference>
<gene>
    <name evidence="1" type="ORF">J2S55_008386</name>
</gene>
<sequence>MHVLDGAALGDDPGAAEFQGEVLDVEAEDFLGAGRRVVQEPPQHPWHPFPQGVRGVGEQLVQPGGRDGAVIAPGGLAPHPAL</sequence>
<name>A0ABT9RLF1_9ACTN</name>
<reference evidence="1 2" key="1">
    <citation type="submission" date="2023-07" db="EMBL/GenBank/DDBJ databases">
        <title>Sequencing the genomes of 1000 actinobacteria strains.</title>
        <authorList>
            <person name="Klenk H.-P."/>
        </authorList>
    </citation>
    <scope>NUCLEOTIDE SEQUENCE [LARGE SCALE GENOMIC DNA]</scope>
    <source>
        <strain evidence="1 2">DSM 44109</strain>
    </source>
</reference>
<protein>
    <submittedName>
        <fullName evidence="1">Uncharacterized protein</fullName>
    </submittedName>
</protein>